<dbReference type="OrthoDB" id="1868897at2759"/>
<dbReference type="EMBL" id="KZ305049">
    <property type="protein sequence ID" value="PIA36857.1"/>
    <property type="molecule type" value="Genomic_DNA"/>
</dbReference>
<protein>
    <recommendedName>
        <fullName evidence="2">PGG domain-containing protein</fullName>
    </recommendedName>
</protein>
<keyword evidence="1" id="KW-0472">Membrane</keyword>
<dbReference type="AlphaFoldDB" id="A0A2G5D0Y9"/>
<evidence type="ECO:0000313" key="3">
    <source>
        <dbReference type="EMBL" id="PIA36857.1"/>
    </source>
</evidence>
<feature type="transmembrane region" description="Helical" evidence="1">
    <location>
        <begin position="125"/>
        <end position="146"/>
    </location>
</feature>
<name>A0A2G5D0Y9_AQUCA</name>
<keyword evidence="1" id="KW-0812">Transmembrane</keyword>
<dbReference type="PANTHER" id="PTHR24177:SF344">
    <property type="entry name" value="PGG DOMAIN-CONTAINING PROTEIN"/>
    <property type="match status" value="1"/>
</dbReference>
<organism evidence="3 4">
    <name type="scientific">Aquilegia coerulea</name>
    <name type="common">Rocky mountain columbine</name>
    <dbReference type="NCBI Taxonomy" id="218851"/>
    <lineage>
        <taxon>Eukaryota</taxon>
        <taxon>Viridiplantae</taxon>
        <taxon>Streptophyta</taxon>
        <taxon>Embryophyta</taxon>
        <taxon>Tracheophyta</taxon>
        <taxon>Spermatophyta</taxon>
        <taxon>Magnoliopsida</taxon>
        <taxon>Ranunculales</taxon>
        <taxon>Ranunculaceae</taxon>
        <taxon>Thalictroideae</taxon>
        <taxon>Aquilegia</taxon>
    </lineage>
</organism>
<evidence type="ECO:0000259" key="2">
    <source>
        <dbReference type="Pfam" id="PF13962"/>
    </source>
</evidence>
<dbReference type="InParanoid" id="A0A2G5D0Y9"/>
<feature type="domain" description="PGG" evidence="2">
    <location>
        <begin position="78"/>
        <end position="190"/>
    </location>
</feature>
<gene>
    <name evidence="3" type="ORF">AQUCO_03200077v1</name>
</gene>
<sequence length="243" mass="27636">MRMDCDGNSLLHQVAIIGDFQPKERPGEALHMQWEIQWFKKVKKIVPHHFLSHLNNKRLTSQELFTNTHKDLVMKGQEWIMRTSESCSVVAALIATIAFTSAYTVPGGNQKNSGHPVFLNRRPFMVFAVADAISLSLSLTSLVIFLSIMTARFDEQDFHHSIPSRLVLGLTTLFLAVSSMMVAFAATLVLMIRQKLHWAAIPIYLVACYPATIFLALQFPLYVRVGWYTIKDLARTMRHSFLK</sequence>
<dbReference type="GO" id="GO:0016020">
    <property type="term" value="C:membrane"/>
    <property type="evidence" value="ECO:0007669"/>
    <property type="project" value="TreeGrafter"/>
</dbReference>
<reference evidence="3 4" key="1">
    <citation type="submission" date="2017-09" db="EMBL/GenBank/DDBJ databases">
        <title>WGS assembly of Aquilegia coerulea Goldsmith.</title>
        <authorList>
            <person name="Hodges S."/>
            <person name="Kramer E."/>
            <person name="Nordborg M."/>
            <person name="Tomkins J."/>
            <person name="Borevitz J."/>
            <person name="Derieg N."/>
            <person name="Yan J."/>
            <person name="Mihaltcheva S."/>
            <person name="Hayes R.D."/>
            <person name="Rokhsar D."/>
        </authorList>
    </citation>
    <scope>NUCLEOTIDE SEQUENCE [LARGE SCALE GENOMIC DNA]</scope>
    <source>
        <strain evidence="4">cv. Goldsmith</strain>
    </source>
</reference>
<feature type="transmembrane region" description="Helical" evidence="1">
    <location>
        <begin position="166"/>
        <end position="192"/>
    </location>
</feature>
<evidence type="ECO:0000313" key="4">
    <source>
        <dbReference type="Proteomes" id="UP000230069"/>
    </source>
</evidence>
<dbReference type="Proteomes" id="UP000230069">
    <property type="component" value="Unassembled WGS sequence"/>
</dbReference>
<dbReference type="Pfam" id="PF13962">
    <property type="entry name" value="PGG"/>
    <property type="match status" value="1"/>
</dbReference>
<proteinExistence type="predicted"/>
<evidence type="ECO:0000256" key="1">
    <source>
        <dbReference type="SAM" id="Phobius"/>
    </source>
</evidence>
<dbReference type="PANTHER" id="PTHR24177">
    <property type="entry name" value="CASKIN"/>
    <property type="match status" value="1"/>
</dbReference>
<accession>A0A2G5D0Y9</accession>
<dbReference type="STRING" id="218851.A0A2G5D0Y9"/>
<dbReference type="InterPro" id="IPR026961">
    <property type="entry name" value="PGG_dom"/>
</dbReference>
<feature type="transmembrane region" description="Helical" evidence="1">
    <location>
        <begin position="198"/>
        <end position="223"/>
    </location>
</feature>
<keyword evidence="1" id="KW-1133">Transmembrane helix</keyword>
<feature type="transmembrane region" description="Helical" evidence="1">
    <location>
        <begin position="87"/>
        <end position="105"/>
    </location>
</feature>
<keyword evidence="4" id="KW-1185">Reference proteome</keyword>